<evidence type="ECO:0000313" key="2">
    <source>
        <dbReference type="EMBL" id="MBB6633344.1"/>
    </source>
</evidence>
<dbReference type="GO" id="GO:0004497">
    <property type="term" value="F:monooxygenase activity"/>
    <property type="evidence" value="ECO:0007669"/>
    <property type="project" value="TreeGrafter"/>
</dbReference>
<comment type="caution">
    <text evidence="2">The sequence shown here is derived from an EMBL/GenBank/DDBJ whole genome shotgun (WGS) entry which is preliminary data.</text>
</comment>
<name>A0A841SN22_9BACL</name>
<dbReference type="SUPFAM" id="SSF51905">
    <property type="entry name" value="FAD/NAD(P)-binding domain"/>
    <property type="match status" value="2"/>
</dbReference>
<reference evidence="2 3" key="1">
    <citation type="submission" date="2020-08" db="EMBL/GenBank/DDBJ databases">
        <title>Cohnella phylogeny.</title>
        <authorList>
            <person name="Dunlap C."/>
        </authorList>
    </citation>
    <scope>NUCLEOTIDE SEQUENCE [LARGE SCALE GENOMIC DNA]</scope>
    <source>
        <strain evidence="2 3">DSM 25241</strain>
    </source>
</reference>
<protein>
    <submittedName>
        <fullName evidence="2">NAD(P)-binding domain-containing protein</fullName>
    </submittedName>
</protein>
<dbReference type="PANTHER" id="PTHR43539:SF89">
    <property type="entry name" value="NAD(P)-BINDING DOMAIN-CONTAINING PROTEIN"/>
    <property type="match status" value="1"/>
</dbReference>
<sequence>MAAYDCLVIGGGAAGIGIGCVLKDLKVRSFRILERGEVGASFLLWPPEMRMITPSFTSNAYGMLDLNAITLNTSPAYSLNTEHPTGKQFAEYLQAVADHKELPIRRGVDVAAVRPLPAGGFEVDTSEGTLRSRFVIWAAGEFQYPKLDAFPGSEHAIHTSLIPNWNDLEGDEFVVIGGYESGADAAINLGKLGKKVTLIDRSGRWTHKGSSDPSVELSPYTKDRIHSLEEGRIRLMGRHEVHEIELSGQGSYRIRCVSSSGRATTVTSVSPPLLATGFHGSLRLVEDLFETGSNGAPALSGNDESTITPGLYLSGPAVKHGDLHFCFIYKFRQRFGVIANHLASKLGLDASVLDEYRKQGFFLDDLSCCGESCEC</sequence>
<keyword evidence="3" id="KW-1185">Reference proteome</keyword>
<dbReference type="Pfam" id="PF13738">
    <property type="entry name" value="Pyr_redox_3"/>
    <property type="match status" value="1"/>
</dbReference>
<dbReference type="EMBL" id="JACJVQ010000004">
    <property type="protein sequence ID" value="MBB6633344.1"/>
    <property type="molecule type" value="Genomic_DNA"/>
</dbReference>
<evidence type="ECO:0000313" key="3">
    <source>
        <dbReference type="Proteomes" id="UP000535838"/>
    </source>
</evidence>
<dbReference type="InterPro" id="IPR036188">
    <property type="entry name" value="FAD/NAD-bd_sf"/>
</dbReference>
<dbReference type="GO" id="GO:0050660">
    <property type="term" value="F:flavin adenine dinucleotide binding"/>
    <property type="evidence" value="ECO:0007669"/>
    <property type="project" value="TreeGrafter"/>
</dbReference>
<dbReference type="Proteomes" id="UP000535838">
    <property type="component" value="Unassembled WGS sequence"/>
</dbReference>
<dbReference type="InterPro" id="IPR050982">
    <property type="entry name" value="Auxin_biosynth/cation_transpt"/>
</dbReference>
<gene>
    <name evidence="2" type="ORF">H7B67_04415</name>
</gene>
<dbReference type="AlphaFoldDB" id="A0A841SN22"/>
<dbReference type="Gene3D" id="3.50.50.60">
    <property type="entry name" value="FAD/NAD(P)-binding domain"/>
    <property type="match status" value="2"/>
</dbReference>
<keyword evidence="1" id="KW-0560">Oxidoreductase</keyword>
<organism evidence="2 3">
    <name type="scientific">Cohnella thailandensis</name>
    <dbReference type="NCBI Taxonomy" id="557557"/>
    <lineage>
        <taxon>Bacteria</taxon>
        <taxon>Bacillati</taxon>
        <taxon>Bacillota</taxon>
        <taxon>Bacilli</taxon>
        <taxon>Bacillales</taxon>
        <taxon>Paenibacillaceae</taxon>
        <taxon>Cohnella</taxon>
    </lineage>
</organism>
<proteinExistence type="predicted"/>
<dbReference type="PANTHER" id="PTHR43539">
    <property type="entry name" value="FLAVIN-BINDING MONOOXYGENASE-LIKE PROTEIN (AFU_ORTHOLOGUE AFUA_4G09220)"/>
    <property type="match status" value="1"/>
</dbReference>
<dbReference type="RefSeq" id="WP_185118588.1">
    <property type="nucleotide sequence ID" value="NZ_JACJVQ010000004.1"/>
</dbReference>
<accession>A0A841SN22</accession>
<evidence type="ECO:0000256" key="1">
    <source>
        <dbReference type="ARBA" id="ARBA00023002"/>
    </source>
</evidence>